<evidence type="ECO:0000256" key="13">
    <source>
        <dbReference type="SAM" id="MobiDB-lite"/>
    </source>
</evidence>
<dbReference type="InterPro" id="IPR000719">
    <property type="entry name" value="Prot_kinase_dom"/>
</dbReference>
<feature type="region of interest" description="Disordered" evidence="13">
    <location>
        <begin position="1"/>
        <end position="37"/>
    </location>
</feature>
<comment type="subcellular location">
    <subcellularLocation>
        <location evidence="1">Membrane</location>
    </subcellularLocation>
</comment>
<evidence type="ECO:0000256" key="5">
    <source>
        <dbReference type="ARBA" id="ARBA00022679"/>
    </source>
</evidence>
<gene>
    <name evidence="15" type="ORF">Lalb_Chr19g0129281</name>
</gene>
<evidence type="ECO:0000256" key="7">
    <source>
        <dbReference type="ARBA" id="ARBA00022777"/>
    </source>
</evidence>
<evidence type="ECO:0000256" key="9">
    <source>
        <dbReference type="ARBA" id="ARBA00023136"/>
    </source>
</evidence>
<feature type="compositionally biased region" description="Low complexity" evidence="13">
    <location>
        <begin position="1"/>
        <end position="14"/>
    </location>
</feature>
<dbReference type="Gene3D" id="3.30.200.20">
    <property type="entry name" value="Phosphorylase Kinase, domain 1"/>
    <property type="match status" value="1"/>
</dbReference>
<comment type="catalytic activity">
    <reaction evidence="10">
        <text>L-threonyl-[protein] + ATP = O-phospho-L-threonyl-[protein] + ADP + H(+)</text>
        <dbReference type="Rhea" id="RHEA:46608"/>
        <dbReference type="Rhea" id="RHEA-COMP:11060"/>
        <dbReference type="Rhea" id="RHEA-COMP:11605"/>
        <dbReference type="ChEBI" id="CHEBI:15378"/>
        <dbReference type="ChEBI" id="CHEBI:30013"/>
        <dbReference type="ChEBI" id="CHEBI:30616"/>
        <dbReference type="ChEBI" id="CHEBI:61977"/>
        <dbReference type="ChEBI" id="CHEBI:456216"/>
        <dbReference type="EC" id="2.7.11.1"/>
    </reaction>
</comment>
<dbReference type="PANTHER" id="PTHR44329">
    <property type="entry name" value="SERINE/THREONINE-PROTEIN KINASE TNNI3K-RELATED"/>
    <property type="match status" value="1"/>
</dbReference>
<keyword evidence="16" id="KW-1185">Reference proteome</keyword>
<dbReference type="OrthoDB" id="339325at2759"/>
<dbReference type="FunFam" id="1.10.510.10:FF:000476">
    <property type="entry name" value="PAS domain-containing protein tyrosine kinase family protein"/>
    <property type="match status" value="1"/>
</dbReference>
<dbReference type="SUPFAM" id="SSF56112">
    <property type="entry name" value="Protein kinase-like (PK-like)"/>
    <property type="match status" value="1"/>
</dbReference>
<evidence type="ECO:0000256" key="12">
    <source>
        <dbReference type="PROSITE-ProRule" id="PRU10141"/>
    </source>
</evidence>
<evidence type="ECO:0000256" key="8">
    <source>
        <dbReference type="ARBA" id="ARBA00022840"/>
    </source>
</evidence>
<protein>
    <recommendedName>
        <fullName evidence="3">non-specific serine/threonine protein kinase</fullName>
        <ecNumber evidence="3">2.7.11.1</ecNumber>
    </recommendedName>
</protein>
<proteinExistence type="inferred from homology"/>
<evidence type="ECO:0000256" key="4">
    <source>
        <dbReference type="ARBA" id="ARBA00022527"/>
    </source>
</evidence>
<dbReference type="EC" id="2.7.11.1" evidence="3"/>
<dbReference type="InterPro" id="IPR001245">
    <property type="entry name" value="Ser-Thr/Tyr_kinase_cat_dom"/>
</dbReference>
<dbReference type="Proteomes" id="UP000447434">
    <property type="component" value="Chromosome 19"/>
</dbReference>
<reference evidence="16" key="1">
    <citation type="journal article" date="2020" name="Nat. Commun.">
        <title>Genome sequence of the cluster root forming white lupin.</title>
        <authorList>
            <person name="Hufnagel B."/>
            <person name="Marques A."/>
            <person name="Soriano A."/>
            <person name="Marques L."/>
            <person name="Divol F."/>
            <person name="Doumas P."/>
            <person name="Sallet E."/>
            <person name="Mancinotti D."/>
            <person name="Carrere S."/>
            <person name="Marande W."/>
            <person name="Arribat S."/>
            <person name="Keller J."/>
            <person name="Huneau C."/>
            <person name="Blein T."/>
            <person name="Aime D."/>
            <person name="Laguerre M."/>
            <person name="Taylor J."/>
            <person name="Schubert V."/>
            <person name="Nelson M."/>
            <person name="Geu-Flores F."/>
            <person name="Crespi M."/>
            <person name="Gallardo-Guerrero K."/>
            <person name="Delaux P.-M."/>
            <person name="Salse J."/>
            <person name="Berges H."/>
            <person name="Guyot R."/>
            <person name="Gouzy J."/>
            <person name="Peret B."/>
        </authorList>
    </citation>
    <scope>NUCLEOTIDE SEQUENCE [LARGE SCALE GENOMIC DNA]</scope>
    <source>
        <strain evidence="16">cv. Amiga</strain>
    </source>
</reference>
<dbReference type="InterPro" id="IPR055164">
    <property type="entry name" value="EDR1/CTR1/ARMC3-like_pept-like"/>
</dbReference>
<dbReference type="GO" id="GO:0005524">
    <property type="term" value="F:ATP binding"/>
    <property type="evidence" value="ECO:0007669"/>
    <property type="project" value="UniProtKB-UniRule"/>
</dbReference>
<keyword evidence="9" id="KW-0472">Membrane</keyword>
<keyword evidence="6 12" id="KW-0547">Nucleotide-binding</keyword>
<evidence type="ECO:0000313" key="15">
    <source>
        <dbReference type="EMBL" id="KAE9592437.1"/>
    </source>
</evidence>
<dbReference type="Gene3D" id="1.10.510.10">
    <property type="entry name" value="Transferase(Phosphotransferase) domain 1"/>
    <property type="match status" value="1"/>
</dbReference>
<feature type="domain" description="Protein kinase" evidence="14">
    <location>
        <begin position="409"/>
        <end position="667"/>
    </location>
</feature>
<sequence length="672" mass="75071">MYSSNSTVTPSSESRNSEFEMTIEDEQQGEGASFKSWAKQTEESYQLQLALALRLSSHSSSSSSSSEFDSSFNSSSISPQSLSHRFWVNGCLQYSDRVIDGFYLIHGMDAYTWTISTDMQNVGMIPSFESLMSVEPGDDSSIVVVAFDKSRDSGLRELQSRVLGLSSNWITTKDATDQLANIVYSRMGGGSSTEENLCTGWKECIQILKSCMHSVILPIGSLPVGLCVHRALLFKVLADLINLPCRIAKGCKYCRKDIGASCIVKFGSDREYIIDLVGMPGALSQPDSSLNSASSMLIYSPLCHPKFKPVETAEYTKTFAQLYFLDSQALHLVFDTTSGGAVHHSDRMDLHRTEAFSANYTGRNNHLTVLSPTIEDYASFNEANQLVTDYPSHEVDLDEEDLDIRWSELILKENIGTGSFGTVLRADWRGSEVAVKILKVQGFDAERFEEFKKEVSLMKRLRHPNIVLLMGAVIQPPKLSIVTEYLSRGSLYELLQIQGIGSSLNERCRLRMAYDVASGMNYLHQMRPPIVHRDLKSPNLLVDDTYTVKVCDFGLSRTKANTYLSSKTAAGTPEWMAPEVIRGEPSNEKADVFSFGVILWELVTLQQPWRQFNSSQVVAAVGFMGKRLEIPSHANPRVAALIELCWDTEPWRRPSFSYIMKYLQNIIPDTEG</sequence>
<evidence type="ECO:0000256" key="1">
    <source>
        <dbReference type="ARBA" id="ARBA00004370"/>
    </source>
</evidence>
<dbReference type="PRINTS" id="PR00109">
    <property type="entry name" value="TYRKINASE"/>
</dbReference>
<dbReference type="PANTHER" id="PTHR44329:SF276">
    <property type="entry name" value="MAP KINASE KINASE KINASE-LIKE PROTEIN"/>
    <property type="match status" value="1"/>
</dbReference>
<dbReference type="PROSITE" id="PS00107">
    <property type="entry name" value="PROTEIN_KINASE_ATP"/>
    <property type="match status" value="1"/>
</dbReference>
<name>A0A6A4P1E9_LUPAL</name>
<feature type="binding site" evidence="12">
    <location>
        <position position="436"/>
    </location>
    <ligand>
        <name>ATP</name>
        <dbReference type="ChEBI" id="CHEBI:30616"/>
    </ligand>
</feature>
<dbReference type="FunFam" id="3.30.200.20:FF:000060">
    <property type="entry name" value="Serine/threonine-protein kinase isoform 1"/>
    <property type="match status" value="1"/>
</dbReference>
<accession>A0A6A4P1E9</accession>
<dbReference type="Pfam" id="PF14381">
    <property type="entry name" value="EDR1_CTR1_ARMC3_pept"/>
    <property type="match status" value="1"/>
</dbReference>
<evidence type="ECO:0000256" key="11">
    <source>
        <dbReference type="ARBA" id="ARBA00048679"/>
    </source>
</evidence>
<comment type="similarity">
    <text evidence="2">Belongs to the protein kinase superfamily. TKL Ser/Thr protein kinase family. RAF subfamily.</text>
</comment>
<evidence type="ECO:0000256" key="2">
    <source>
        <dbReference type="ARBA" id="ARBA00010507"/>
    </source>
</evidence>
<evidence type="ECO:0000256" key="3">
    <source>
        <dbReference type="ARBA" id="ARBA00012513"/>
    </source>
</evidence>
<dbReference type="AlphaFoldDB" id="A0A6A4P1E9"/>
<keyword evidence="8 12" id="KW-0067">ATP-binding</keyword>
<dbReference type="InterPro" id="IPR008271">
    <property type="entry name" value="Ser/Thr_kinase_AS"/>
</dbReference>
<dbReference type="Pfam" id="PF07714">
    <property type="entry name" value="PK_Tyr_Ser-Thr"/>
    <property type="match status" value="1"/>
</dbReference>
<organism evidence="15 16">
    <name type="scientific">Lupinus albus</name>
    <name type="common">White lupine</name>
    <name type="synonym">Lupinus termis</name>
    <dbReference type="NCBI Taxonomy" id="3870"/>
    <lineage>
        <taxon>Eukaryota</taxon>
        <taxon>Viridiplantae</taxon>
        <taxon>Streptophyta</taxon>
        <taxon>Embryophyta</taxon>
        <taxon>Tracheophyta</taxon>
        <taxon>Spermatophyta</taxon>
        <taxon>Magnoliopsida</taxon>
        <taxon>eudicotyledons</taxon>
        <taxon>Gunneridae</taxon>
        <taxon>Pentapetalae</taxon>
        <taxon>rosids</taxon>
        <taxon>fabids</taxon>
        <taxon>Fabales</taxon>
        <taxon>Fabaceae</taxon>
        <taxon>Papilionoideae</taxon>
        <taxon>50 kb inversion clade</taxon>
        <taxon>genistoids sensu lato</taxon>
        <taxon>core genistoids</taxon>
        <taxon>Genisteae</taxon>
        <taxon>Lupinus</taxon>
    </lineage>
</organism>
<keyword evidence="7" id="KW-0418">Kinase</keyword>
<dbReference type="PROSITE" id="PS00108">
    <property type="entry name" value="PROTEIN_KINASE_ST"/>
    <property type="match status" value="1"/>
</dbReference>
<keyword evidence="5" id="KW-0808">Transferase</keyword>
<comment type="catalytic activity">
    <reaction evidence="11">
        <text>L-seryl-[protein] + ATP = O-phospho-L-seryl-[protein] + ADP + H(+)</text>
        <dbReference type="Rhea" id="RHEA:17989"/>
        <dbReference type="Rhea" id="RHEA-COMP:9863"/>
        <dbReference type="Rhea" id="RHEA-COMP:11604"/>
        <dbReference type="ChEBI" id="CHEBI:15378"/>
        <dbReference type="ChEBI" id="CHEBI:29999"/>
        <dbReference type="ChEBI" id="CHEBI:30616"/>
        <dbReference type="ChEBI" id="CHEBI:83421"/>
        <dbReference type="ChEBI" id="CHEBI:456216"/>
        <dbReference type="EC" id="2.7.11.1"/>
    </reaction>
</comment>
<dbReference type="InterPro" id="IPR017441">
    <property type="entry name" value="Protein_kinase_ATP_BS"/>
</dbReference>
<dbReference type="GO" id="GO:0016020">
    <property type="term" value="C:membrane"/>
    <property type="evidence" value="ECO:0007669"/>
    <property type="project" value="UniProtKB-SubCell"/>
</dbReference>
<evidence type="ECO:0000313" key="16">
    <source>
        <dbReference type="Proteomes" id="UP000447434"/>
    </source>
</evidence>
<comment type="caution">
    <text evidence="15">The sequence shown here is derived from an EMBL/GenBank/DDBJ whole genome shotgun (WGS) entry which is preliminary data.</text>
</comment>
<evidence type="ECO:0000256" key="10">
    <source>
        <dbReference type="ARBA" id="ARBA00047899"/>
    </source>
</evidence>
<dbReference type="CDD" id="cd13999">
    <property type="entry name" value="STKc_MAP3K-like"/>
    <property type="match status" value="1"/>
</dbReference>
<evidence type="ECO:0000256" key="6">
    <source>
        <dbReference type="ARBA" id="ARBA00022741"/>
    </source>
</evidence>
<dbReference type="InterPro" id="IPR011009">
    <property type="entry name" value="Kinase-like_dom_sf"/>
</dbReference>
<dbReference type="PROSITE" id="PS50011">
    <property type="entry name" value="PROTEIN_KINASE_DOM"/>
    <property type="match status" value="1"/>
</dbReference>
<dbReference type="InterPro" id="IPR051681">
    <property type="entry name" value="Ser/Thr_Kinases-Pseudokinases"/>
</dbReference>
<dbReference type="GO" id="GO:0004674">
    <property type="term" value="F:protein serine/threonine kinase activity"/>
    <property type="evidence" value="ECO:0007669"/>
    <property type="project" value="UniProtKB-KW"/>
</dbReference>
<dbReference type="EMBL" id="WOCE01000019">
    <property type="protein sequence ID" value="KAE9592437.1"/>
    <property type="molecule type" value="Genomic_DNA"/>
</dbReference>
<keyword evidence="4" id="KW-0723">Serine/threonine-protein kinase</keyword>
<dbReference type="SMART" id="SM00220">
    <property type="entry name" value="S_TKc"/>
    <property type="match status" value="1"/>
</dbReference>
<evidence type="ECO:0000259" key="14">
    <source>
        <dbReference type="PROSITE" id="PS50011"/>
    </source>
</evidence>